<keyword evidence="1" id="KW-0695">RNA-directed DNA polymerase</keyword>
<keyword evidence="1" id="KW-0548">Nucleotidyltransferase</keyword>
<dbReference type="EMBL" id="BKCJ010009985">
    <property type="protein sequence ID" value="GEU89540.1"/>
    <property type="molecule type" value="Genomic_DNA"/>
</dbReference>
<dbReference type="AlphaFoldDB" id="A0A6L2NTN8"/>
<reference evidence="1" key="1">
    <citation type="journal article" date="2019" name="Sci. Rep.">
        <title>Draft genome of Tanacetum cinerariifolium, the natural source of mosquito coil.</title>
        <authorList>
            <person name="Yamashiro T."/>
            <person name="Shiraishi A."/>
            <person name="Satake H."/>
            <person name="Nakayama K."/>
        </authorList>
    </citation>
    <scope>NUCLEOTIDE SEQUENCE</scope>
</reference>
<dbReference type="GO" id="GO:0003964">
    <property type="term" value="F:RNA-directed DNA polymerase activity"/>
    <property type="evidence" value="ECO:0007669"/>
    <property type="project" value="UniProtKB-KW"/>
</dbReference>
<name>A0A6L2NTN8_TANCI</name>
<dbReference type="InterPro" id="IPR021109">
    <property type="entry name" value="Peptidase_aspartic_dom_sf"/>
</dbReference>
<dbReference type="SUPFAM" id="SSF50630">
    <property type="entry name" value="Acid proteases"/>
    <property type="match status" value="1"/>
</dbReference>
<dbReference type="CDD" id="cd00303">
    <property type="entry name" value="retropepsin_like"/>
    <property type="match status" value="1"/>
</dbReference>
<gene>
    <name evidence="1" type="ORF">Tci_061518</name>
</gene>
<comment type="caution">
    <text evidence="1">The sequence shown here is derived from an EMBL/GenBank/DDBJ whole genome shotgun (WGS) entry which is preliminary data.</text>
</comment>
<accession>A0A6L2NTN8</accession>
<sequence>MAHILMEKKIQAKAERIAEGNKRNWKTLKVAIETTTTRETTRTTPSTINTTIRDKEMHKPGHYVRDYRKKALATGTNTQSTLVCYGCEEKGHTRNHYPNKNNPQGEEARGRAYVIKEADKNQGPNVVMCTFLLNNRYATVLFDSSSDKSFVNTSFSHLIDIDPVRLDTSYEVELADGRVASTNIVLKGCTINLVDHLFKICLMPIELGTFDVIIGMDW</sequence>
<proteinExistence type="predicted"/>
<protein>
    <submittedName>
        <fullName evidence="1">Reverse transcriptase domain-containing protein</fullName>
    </submittedName>
</protein>
<organism evidence="1">
    <name type="scientific">Tanacetum cinerariifolium</name>
    <name type="common">Dalmatian daisy</name>
    <name type="synonym">Chrysanthemum cinerariifolium</name>
    <dbReference type="NCBI Taxonomy" id="118510"/>
    <lineage>
        <taxon>Eukaryota</taxon>
        <taxon>Viridiplantae</taxon>
        <taxon>Streptophyta</taxon>
        <taxon>Embryophyta</taxon>
        <taxon>Tracheophyta</taxon>
        <taxon>Spermatophyta</taxon>
        <taxon>Magnoliopsida</taxon>
        <taxon>eudicotyledons</taxon>
        <taxon>Gunneridae</taxon>
        <taxon>Pentapetalae</taxon>
        <taxon>asterids</taxon>
        <taxon>campanulids</taxon>
        <taxon>Asterales</taxon>
        <taxon>Asteraceae</taxon>
        <taxon>Asteroideae</taxon>
        <taxon>Anthemideae</taxon>
        <taxon>Anthemidinae</taxon>
        <taxon>Tanacetum</taxon>
    </lineage>
</organism>
<dbReference type="PANTHER" id="PTHR15503:SF45">
    <property type="entry name" value="RNA-DIRECTED DNA POLYMERASE HOMOLOG"/>
    <property type="match status" value="1"/>
</dbReference>
<dbReference type="PANTHER" id="PTHR15503">
    <property type="entry name" value="LDOC1 RELATED"/>
    <property type="match status" value="1"/>
</dbReference>
<dbReference type="Pfam" id="PF08284">
    <property type="entry name" value="RVP_2"/>
    <property type="match status" value="1"/>
</dbReference>
<keyword evidence="1" id="KW-0808">Transferase</keyword>
<evidence type="ECO:0000313" key="1">
    <source>
        <dbReference type="EMBL" id="GEU89540.1"/>
    </source>
</evidence>
<dbReference type="InterPro" id="IPR032567">
    <property type="entry name" value="RTL1-rel"/>
</dbReference>
<dbReference type="Gene3D" id="2.40.70.10">
    <property type="entry name" value="Acid Proteases"/>
    <property type="match status" value="1"/>
</dbReference>